<sequence>MICSLFTQDVEAKDIGYGAIGRDRGPGCSPTHPENCKDKPANPYTR</sequence>
<evidence type="ECO:0000313" key="2">
    <source>
        <dbReference type="EMBL" id="MCI45889.1"/>
    </source>
</evidence>
<dbReference type="PANTHER" id="PTHR34270:SF3">
    <property type="entry name" value="PROTEIN RALF-LIKE 16-RELATED"/>
    <property type="match status" value="1"/>
</dbReference>
<keyword evidence="3" id="KW-1185">Reference proteome</keyword>
<feature type="non-terminal residue" evidence="2">
    <location>
        <position position="46"/>
    </location>
</feature>
<proteinExistence type="predicted"/>
<dbReference type="AlphaFoldDB" id="A0A392SB46"/>
<comment type="caution">
    <text evidence="2">The sequence shown here is derived from an EMBL/GenBank/DDBJ whole genome shotgun (WGS) entry which is preliminary data.</text>
</comment>
<organism evidence="2 3">
    <name type="scientific">Trifolium medium</name>
    <dbReference type="NCBI Taxonomy" id="97028"/>
    <lineage>
        <taxon>Eukaryota</taxon>
        <taxon>Viridiplantae</taxon>
        <taxon>Streptophyta</taxon>
        <taxon>Embryophyta</taxon>
        <taxon>Tracheophyta</taxon>
        <taxon>Spermatophyta</taxon>
        <taxon>Magnoliopsida</taxon>
        <taxon>eudicotyledons</taxon>
        <taxon>Gunneridae</taxon>
        <taxon>Pentapetalae</taxon>
        <taxon>rosids</taxon>
        <taxon>fabids</taxon>
        <taxon>Fabales</taxon>
        <taxon>Fabaceae</taxon>
        <taxon>Papilionoideae</taxon>
        <taxon>50 kb inversion clade</taxon>
        <taxon>NPAAA clade</taxon>
        <taxon>Hologalegina</taxon>
        <taxon>IRL clade</taxon>
        <taxon>Trifolieae</taxon>
        <taxon>Trifolium</taxon>
    </lineage>
</organism>
<dbReference type="EMBL" id="LXQA010350073">
    <property type="protein sequence ID" value="MCI45889.1"/>
    <property type="molecule type" value="Genomic_DNA"/>
</dbReference>
<evidence type="ECO:0000313" key="3">
    <source>
        <dbReference type="Proteomes" id="UP000265520"/>
    </source>
</evidence>
<evidence type="ECO:0000256" key="1">
    <source>
        <dbReference type="SAM" id="MobiDB-lite"/>
    </source>
</evidence>
<dbReference type="PANTHER" id="PTHR34270">
    <property type="entry name" value="PROTEIN RALF-LIKE 15-RELATED"/>
    <property type="match status" value="1"/>
</dbReference>
<accession>A0A392SB46</accession>
<protein>
    <submittedName>
        <fullName evidence="2">Protein RALF-like 9-like</fullName>
    </submittedName>
</protein>
<name>A0A392SB46_9FABA</name>
<reference evidence="2 3" key="1">
    <citation type="journal article" date="2018" name="Front. Plant Sci.">
        <title>Red Clover (Trifolium pratense) and Zigzag Clover (T. medium) - A Picture of Genomic Similarities and Differences.</title>
        <authorList>
            <person name="Dluhosova J."/>
            <person name="Istvanek J."/>
            <person name="Nedelnik J."/>
            <person name="Repkova J."/>
        </authorList>
    </citation>
    <scope>NUCLEOTIDE SEQUENCE [LARGE SCALE GENOMIC DNA]</scope>
    <source>
        <strain evidence="3">cv. 10/8</strain>
        <tissue evidence="2">Leaf</tissue>
    </source>
</reference>
<dbReference type="Proteomes" id="UP000265520">
    <property type="component" value="Unassembled WGS sequence"/>
</dbReference>
<feature type="region of interest" description="Disordered" evidence="1">
    <location>
        <begin position="17"/>
        <end position="46"/>
    </location>
</feature>